<dbReference type="RefSeq" id="WP_208844574.1">
    <property type="nucleotide sequence ID" value="NZ_CP072134.1"/>
</dbReference>
<reference evidence="1" key="1">
    <citation type="submission" date="2021-03" db="EMBL/GenBank/DDBJ databases">
        <title>Complete Genome of Pseudoalteromonas xiamenensis STKMTI.2, a new potential marine bacterium producing anti-Vibrio compounds.</title>
        <authorList>
            <person name="Handayani D.P."/>
            <person name="Isnansetyo A."/>
            <person name="Istiqomah I."/>
            <person name="Jumina J."/>
        </authorList>
    </citation>
    <scope>NUCLEOTIDE SEQUENCE</scope>
    <source>
        <strain evidence="1">STKMTI.2</strain>
        <plasmid evidence="1">unnamed4</plasmid>
    </source>
</reference>
<evidence type="ECO:0008006" key="3">
    <source>
        <dbReference type="Google" id="ProtNLM"/>
    </source>
</evidence>
<dbReference type="AlphaFoldDB" id="A0A975HMC1"/>
<keyword evidence="2" id="KW-1185">Reference proteome</keyword>
<sequence>MNRPVLAVLVLSTVLITGCENNNDIEQAKPEIDYVAEAQIDVLKKYCVWQAKVHHGINDTLNENIVKSSPSFVVIEYKHNNSVYHGQCTGHAEPSKRTFKAIEINAEPPRNE</sequence>
<dbReference type="PROSITE" id="PS51257">
    <property type="entry name" value="PROKAR_LIPOPROTEIN"/>
    <property type="match status" value="1"/>
</dbReference>
<dbReference type="KEGG" id="pxi:J5O05_17475"/>
<evidence type="ECO:0000313" key="2">
    <source>
        <dbReference type="Proteomes" id="UP000664904"/>
    </source>
</evidence>
<gene>
    <name evidence="1" type="ORF">J5O05_17475</name>
</gene>
<accession>A0A975HMC1</accession>
<geneLocation type="plasmid" evidence="1 2">
    <name>unnamed4</name>
</geneLocation>
<keyword evidence="1" id="KW-0614">Plasmid</keyword>
<dbReference type="EMBL" id="CP072134">
    <property type="protein sequence ID" value="QTH72954.1"/>
    <property type="molecule type" value="Genomic_DNA"/>
</dbReference>
<proteinExistence type="predicted"/>
<organism evidence="1 2">
    <name type="scientific">Pseudoalteromonas xiamenensis</name>
    <dbReference type="NCBI Taxonomy" id="882626"/>
    <lineage>
        <taxon>Bacteria</taxon>
        <taxon>Pseudomonadati</taxon>
        <taxon>Pseudomonadota</taxon>
        <taxon>Gammaproteobacteria</taxon>
        <taxon>Alteromonadales</taxon>
        <taxon>Pseudoalteromonadaceae</taxon>
        <taxon>Pseudoalteromonas</taxon>
    </lineage>
</organism>
<evidence type="ECO:0000313" key="1">
    <source>
        <dbReference type="EMBL" id="QTH72954.1"/>
    </source>
</evidence>
<name>A0A975HMC1_9GAMM</name>
<dbReference type="Proteomes" id="UP000664904">
    <property type="component" value="Plasmid unnamed4"/>
</dbReference>
<protein>
    <recommendedName>
        <fullName evidence="3">Lipoprotein</fullName>
    </recommendedName>
</protein>